<accession>A0A817M628</accession>
<evidence type="ECO:0000313" key="5">
    <source>
        <dbReference type="EMBL" id="CAF3529549.1"/>
    </source>
</evidence>
<dbReference type="Proteomes" id="UP000663851">
    <property type="component" value="Unassembled WGS sequence"/>
</dbReference>
<evidence type="ECO:0000313" key="3">
    <source>
        <dbReference type="EMBL" id="CAF3479033.1"/>
    </source>
</evidence>
<dbReference type="AlphaFoldDB" id="A0A817M628"/>
<dbReference type="EMBL" id="CAJNYV010002435">
    <property type="protein sequence ID" value="CAF3479033.1"/>
    <property type="molecule type" value="Genomic_DNA"/>
</dbReference>
<evidence type="ECO:0000313" key="12">
    <source>
        <dbReference type="Proteomes" id="UP000663825"/>
    </source>
</evidence>
<dbReference type="EMBL" id="CAJOBS010000081">
    <property type="protein sequence ID" value="CAF4489855.1"/>
    <property type="molecule type" value="Genomic_DNA"/>
</dbReference>
<evidence type="ECO:0000313" key="2">
    <source>
        <dbReference type="EMBL" id="CAF3032229.1"/>
    </source>
</evidence>
<dbReference type="EMBL" id="CAJOBO010000026">
    <property type="protein sequence ID" value="CAF4102456.1"/>
    <property type="molecule type" value="Genomic_DNA"/>
</dbReference>
<sequence length="203" mass="22974">MAKISSLAASLRTYPKMSSSISTRQHSFLSPFVMSMTIVILLVSVCPYVTSSPTSVDQNNENKYESNGLMLDSSNYQGVSTGESSLLLSPTVQHLLSRRASWRFTQPRTHANQFLMAPTNDNEVILPKWYTRVNNNDKTYDINNNDDNDDNDDDLDEYLSPNVLFTKRSKYSNTGKPSNLNKRKQVTKAPMEVMNEIVNSIYL</sequence>
<evidence type="ECO:0000313" key="9">
    <source>
        <dbReference type="EMBL" id="CAF4209524.1"/>
    </source>
</evidence>
<dbReference type="EMBL" id="CAJOBP010000044">
    <property type="protein sequence ID" value="CAF4109111.1"/>
    <property type="molecule type" value="Genomic_DNA"/>
</dbReference>
<evidence type="ECO:0000313" key="10">
    <source>
        <dbReference type="EMBL" id="CAF4489855.1"/>
    </source>
</evidence>
<dbReference type="Proteomes" id="UP000663865">
    <property type="component" value="Unassembled WGS sequence"/>
</dbReference>
<evidence type="ECO:0000313" key="6">
    <source>
        <dbReference type="EMBL" id="CAF3587520.1"/>
    </source>
</evidence>
<evidence type="ECO:0000313" key="4">
    <source>
        <dbReference type="EMBL" id="CAF3501923.1"/>
    </source>
</evidence>
<dbReference type="EMBL" id="CAJOBR010000528">
    <property type="protein sequence ID" value="CAF4519828.1"/>
    <property type="molecule type" value="Genomic_DNA"/>
</dbReference>
<dbReference type="Proteomes" id="UP000663872">
    <property type="component" value="Unassembled WGS sequence"/>
</dbReference>
<dbReference type="EMBL" id="CAJNYD010003364">
    <property type="protein sequence ID" value="CAF3501923.1"/>
    <property type="molecule type" value="Genomic_DNA"/>
</dbReference>
<protein>
    <submittedName>
        <fullName evidence="2">Uncharacterized protein</fullName>
    </submittedName>
</protein>
<evidence type="ECO:0000256" key="1">
    <source>
        <dbReference type="SAM" id="MobiDB-lite"/>
    </source>
</evidence>
<organism evidence="2 12">
    <name type="scientific">Rotaria socialis</name>
    <dbReference type="NCBI Taxonomy" id="392032"/>
    <lineage>
        <taxon>Eukaryota</taxon>
        <taxon>Metazoa</taxon>
        <taxon>Spiralia</taxon>
        <taxon>Gnathifera</taxon>
        <taxon>Rotifera</taxon>
        <taxon>Eurotatoria</taxon>
        <taxon>Bdelloidea</taxon>
        <taxon>Philodinida</taxon>
        <taxon>Philodinidae</taxon>
        <taxon>Rotaria</taxon>
    </lineage>
</organism>
<dbReference type="Proteomes" id="UP000663838">
    <property type="component" value="Unassembled WGS sequence"/>
</dbReference>
<reference evidence="2" key="1">
    <citation type="submission" date="2021-02" db="EMBL/GenBank/DDBJ databases">
        <authorList>
            <person name="Nowell W R."/>
        </authorList>
    </citation>
    <scope>NUCLEOTIDE SEQUENCE</scope>
</reference>
<dbReference type="EMBL" id="CAJOBQ010000012">
    <property type="protein sequence ID" value="CAF4209524.1"/>
    <property type="molecule type" value="Genomic_DNA"/>
</dbReference>
<dbReference type="Proteomes" id="UP000663825">
    <property type="component" value="Unassembled WGS sequence"/>
</dbReference>
<evidence type="ECO:0000313" key="8">
    <source>
        <dbReference type="EMBL" id="CAF4109111.1"/>
    </source>
</evidence>
<gene>
    <name evidence="6" type="ORF">FME351_LOCUS21279</name>
    <name evidence="5" type="ORF">GRG538_LOCUS19191</name>
    <name evidence="7" type="ORF">HFQ381_LOCUS1058</name>
    <name evidence="3" type="ORF">KIK155_LOCUS14369</name>
    <name evidence="4" type="ORF">LUA448_LOCUS25351</name>
    <name evidence="11" type="ORF">QYT958_LOCUS6111</name>
    <name evidence="2" type="ORF">TIS948_LOCUS3045</name>
    <name evidence="10" type="ORF">TOA249_LOCUS2521</name>
    <name evidence="9" type="ORF">TSG867_LOCUS610</name>
    <name evidence="8" type="ORF">UJA718_LOCUS800</name>
</gene>
<comment type="caution">
    <text evidence="2">The sequence shown here is derived from an EMBL/GenBank/DDBJ whole genome shotgun (WGS) entry which is preliminary data.</text>
</comment>
<dbReference type="Proteomes" id="UP000663833">
    <property type="component" value="Unassembled WGS sequence"/>
</dbReference>
<proteinExistence type="predicted"/>
<keyword evidence="13" id="KW-1185">Reference proteome</keyword>
<dbReference type="Proteomes" id="UP000663869">
    <property type="component" value="Unassembled WGS sequence"/>
</dbReference>
<feature type="compositionally biased region" description="Acidic residues" evidence="1">
    <location>
        <begin position="144"/>
        <end position="155"/>
    </location>
</feature>
<name>A0A817M628_9BILA</name>
<feature type="region of interest" description="Disordered" evidence="1">
    <location>
        <begin position="136"/>
        <end position="155"/>
    </location>
</feature>
<evidence type="ECO:0000313" key="11">
    <source>
        <dbReference type="EMBL" id="CAF4519828.1"/>
    </source>
</evidence>
<dbReference type="Proteomes" id="UP000663873">
    <property type="component" value="Unassembled WGS sequence"/>
</dbReference>
<dbReference type="EMBL" id="CAJNYU010002702">
    <property type="protein sequence ID" value="CAF3587520.1"/>
    <property type="molecule type" value="Genomic_DNA"/>
</dbReference>
<evidence type="ECO:0000313" key="7">
    <source>
        <dbReference type="EMBL" id="CAF4102456.1"/>
    </source>
</evidence>
<dbReference type="EMBL" id="CAJNXB010000168">
    <property type="protein sequence ID" value="CAF3032229.1"/>
    <property type="molecule type" value="Genomic_DNA"/>
</dbReference>
<dbReference type="Proteomes" id="UP000663848">
    <property type="component" value="Unassembled WGS sequence"/>
</dbReference>
<dbReference type="Proteomes" id="UP000663862">
    <property type="component" value="Unassembled WGS sequence"/>
</dbReference>
<dbReference type="OrthoDB" id="10042606at2759"/>
<evidence type="ECO:0000313" key="13">
    <source>
        <dbReference type="Proteomes" id="UP000663873"/>
    </source>
</evidence>
<dbReference type="EMBL" id="CAJNYT010003124">
    <property type="protein sequence ID" value="CAF3529549.1"/>
    <property type="molecule type" value="Genomic_DNA"/>
</dbReference>